<reference evidence="4 5" key="1">
    <citation type="submission" date="2015-07" db="EMBL/GenBank/DDBJ databases">
        <title>The genome of Habropoda laboriosa.</title>
        <authorList>
            <person name="Pan H."/>
            <person name="Kapheim K."/>
        </authorList>
    </citation>
    <scope>NUCLEOTIDE SEQUENCE [LARGE SCALE GENOMIC DNA]</scope>
    <source>
        <strain evidence="4">0110345459</strain>
    </source>
</reference>
<evidence type="ECO:0000256" key="3">
    <source>
        <dbReference type="SAM" id="SignalP"/>
    </source>
</evidence>
<proteinExistence type="predicted"/>
<evidence type="ECO:0000313" key="5">
    <source>
        <dbReference type="Proteomes" id="UP000053825"/>
    </source>
</evidence>
<keyword evidence="1 3" id="KW-0732">Signal</keyword>
<organism evidence="4 5">
    <name type="scientific">Habropoda laboriosa</name>
    <dbReference type="NCBI Taxonomy" id="597456"/>
    <lineage>
        <taxon>Eukaryota</taxon>
        <taxon>Metazoa</taxon>
        <taxon>Ecdysozoa</taxon>
        <taxon>Arthropoda</taxon>
        <taxon>Hexapoda</taxon>
        <taxon>Insecta</taxon>
        <taxon>Pterygota</taxon>
        <taxon>Neoptera</taxon>
        <taxon>Endopterygota</taxon>
        <taxon>Hymenoptera</taxon>
        <taxon>Apocrita</taxon>
        <taxon>Aculeata</taxon>
        <taxon>Apoidea</taxon>
        <taxon>Anthophila</taxon>
        <taxon>Apidae</taxon>
        <taxon>Habropoda</taxon>
    </lineage>
</organism>
<evidence type="ECO:0000256" key="1">
    <source>
        <dbReference type="ARBA" id="ARBA00022729"/>
    </source>
</evidence>
<dbReference type="NCBIfam" id="TIGR02174">
    <property type="entry name" value="CXXU_selWTH"/>
    <property type="match status" value="1"/>
</dbReference>
<feature type="signal peptide" evidence="3">
    <location>
        <begin position="1"/>
        <end position="22"/>
    </location>
</feature>
<dbReference type="Proteomes" id="UP000053825">
    <property type="component" value="Unassembled WGS sequence"/>
</dbReference>
<keyword evidence="5" id="KW-1185">Reference proteome</keyword>
<sequence>MLHRMKLILCFCIILCTSSNKADDNEPPLTKLSTKTGPTLKFFYCYSCGYRKVFEEYVSILQQKYPELKIDGENYIPSKNKILFAKSFCFLKIALLVLIISGFDFAELGEPSSLWQWCINNRFYSCIMIFFTFNTIEGYFMSSGAFEIHFNDVPVWSKLETGRIPQLFELFQIIESHLNMQYPDVNIV</sequence>
<keyword evidence="2" id="KW-0676">Redox-active center</keyword>
<dbReference type="EMBL" id="KQ414578">
    <property type="protein sequence ID" value="KOC71170.1"/>
    <property type="molecule type" value="Genomic_DNA"/>
</dbReference>
<dbReference type="InterPro" id="IPR019389">
    <property type="entry name" value="Selenoprotein_T"/>
</dbReference>
<accession>A0A0L7RJX6</accession>
<dbReference type="Gene3D" id="3.40.30.10">
    <property type="entry name" value="Glutaredoxin"/>
    <property type="match status" value="1"/>
</dbReference>
<dbReference type="AlphaFoldDB" id="A0A0L7RJX6"/>
<gene>
    <name evidence="4" type="ORF">WH47_06231</name>
</gene>
<dbReference type="SUPFAM" id="SSF52833">
    <property type="entry name" value="Thioredoxin-like"/>
    <property type="match status" value="1"/>
</dbReference>
<feature type="chain" id="PRO_5005575361" evidence="3">
    <location>
        <begin position="23"/>
        <end position="188"/>
    </location>
</feature>
<dbReference type="InterPro" id="IPR011893">
    <property type="entry name" value="Selenoprotein_Rdx-typ"/>
</dbReference>
<dbReference type="InterPro" id="IPR036249">
    <property type="entry name" value="Thioredoxin-like_sf"/>
</dbReference>
<protein>
    <submittedName>
        <fullName evidence="4">SelT-like protein</fullName>
    </submittedName>
</protein>
<dbReference type="PANTHER" id="PTHR13544">
    <property type="entry name" value="SELENOPROTEIN T"/>
    <property type="match status" value="1"/>
</dbReference>
<evidence type="ECO:0000256" key="2">
    <source>
        <dbReference type="ARBA" id="ARBA00023284"/>
    </source>
</evidence>
<evidence type="ECO:0000313" key="4">
    <source>
        <dbReference type="EMBL" id="KOC71170.1"/>
    </source>
</evidence>
<dbReference type="STRING" id="597456.A0A0L7RJX6"/>
<dbReference type="OrthoDB" id="60822at2759"/>
<dbReference type="GO" id="GO:0004791">
    <property type="term" value="F:thioredoxin-disulfide reductase (NADPH) activity"/>
    <property type="evidence" value="ECO:0007669"/>
    <property type="project" value="TreeGrafter"/>
</dbReference>
<dbReference type="PANTHER" id="PTHR13544:SF0">
    <property type="entry name" value="THIOREDOXIN REDUCTASE-LIKE SELENOPROTEIN T"/>
    <property type="match status" value="1"/>
</dbReference>
<name>A0A0L7RJX6_9HYME</name>
<dbReference type="Pfam" id="PF10262">
    <property type="entry name" value="Rdx"/>
    <property type="match status" value="1"/>
</dbReference>
<dbReference type="GO" id="GO:0045454">
    <property type="term" value="P:cell redox homeostasis"/>
    <property type="evidence" value="ECO:0007669"/>
    <property type="project" value="TreeGrafter"/>
</dbReference>
<dbReference type="GO" id="GO:0005789">
    <property type="term" value="C:endoplasmic reticulum membrane"/>
    <property type="evidence" value="ECO:0007669"/>
    <property type="project" value="TreeGrafter"/>
</dbReference>